<evidence type="ECO:0000256" key="1">
    <source>
        <dbReference type="SAM" id="Phobius"/>
    </source>
</evidence>
<gene>
    <name evidence="2" type="ORF">GCM10009825_24520</name>
</gene>
<proteinExistence type="predicted"/>
<feature type="transmembrane region" description="Helical" evidence="1">
    <location>
        <begin position="21"/>
        <end position="40"/>
    </location>
</feature>
<organism evidence="2 3">
    <name type="scientific">Arthrobacter humicola</name>
    <dbReference type="NCBI Taxonomy" id="409291"/>
    <lineage>
        <taxon>Bacteria</taxon>
        <taxon>Bacillati</taxon>
        <taxon>Actinomycetota</taxon>
        <taxon>Actinomycetes</taxon>
        <taxon>Micrococcales</taxon>
        <taxon>Micrococcaceae</taxon>
        <taxon>Arthrobacter</taxon>
    </lineage>
</organism>
<name>A0ABP5L0R9_9MICC</name>
<evidence type="ECO:0000313" key="2">
    <source>
        <dbReference type="EMBL" id="GAA2138226.1"/>
    </source>
</evidence>
<keyword evidence="1" id="KW-0472">Membrane</keyword>
<sequence>MQHLLRFFRLARDHAGLAGRVLIIGLLAIFLPAGTLYAAGQQSAPPKPGILVQVTPSTRNVDQGQATSYSASVSSTGGFTGTVTLAVAGIPAGAAASFSPSSVKLTAGGTAQLSMNVSTASSTAAGDYALTVTGQSGAIQSASVQTQLRVKAPLRVFGLSGDVAGLLAPGTSRPLDLGFNNPDKSIDVGNLTVSIAGVVRTAKAIAASLPCTAQDYAVVQFSGRYPLAVPAGSSSLSQLGVPSAQWPRIAMLDAPRLQDGCKGAVLQLAYSGSGQGN</sequence>
<accession>A0ABP5L0R9</accession>
<comment type="caution">
    <text evidence="2">The sequence shown here is derived from an EMBL/GenBank/DDBJ whole genome shotgun (WGS) entry which is preliminary data.</text>
</comment>
<keyword evidence="1" id="KW-0812">Transmembrane</keyword>
<keyword evidence="3" id="KW-1185">Reference proteome</keyword>
<keyword evidence="1" id="KW-1133">Transmembrane helix</keyword>
<dbReference type="RefSeq" id="WP_344366041.1">
    <property type="nucleotide sequence ID" value="NZ_BAAAQB010000034.1"/>
</dbReference>
<dbReference type="EMBL" id="BAAAQB010000034">
    <property type="protein sequence ID" value="GAA2138226.1"/>
    <property type="molecule type" value="Genomic_DNA"/>
</dbReference>
<dbReference type="Proteomes" id="UP001500102">
    <property type="component" value="Unassembled WGS sequence"/>
</dbReference>
<protein>
    <submittedName>
        <fullName evidence="2">Uncharacterized protein</fullName>
    </submittedName>
</protein>
<reference evidence="3" key="1">
    <citation type="journal article" date="2019" name="Int. J. Syst. Evol. Microbiol.">
        <title>The Global Catalogue of Microorganisms (GCM) 10K type strain sequencing project: providing services to taxonomists for standard genome sequencing and annotation.</title>
        <authorList>
            <consortium name="The Broad Institute Genomics Platform"/>
            <consortium name="The Broad Institute Genome Sequencing Center for Infectious Disease"/>
            <person name="Wu L."/>
            <person name="Ma J."/>
        </authorList>
    </citation>
    <scope>NUCLEOTIDE SEQUENCE [LARGE SCALE GENOMIC DNA]</scope>
    <source>
        <strain evidence="3">JCM 15921</strain>
    </source>
</reference>
<evidence type="ECO:0000313" key="3">
    <source>
        <dbReference type="Proteomes" id="UP001500102"/>
    </source>
</evidence>